<dbReference type="Pfam" id="PF01636">
    <property type="entry name" value="APH"/>
    <property type="match status" value="1"/>
</dbReference>
<dbReference type="OrthoDB" id="526037at2"/>
<dbReference type="Gene3D" id="3.90.1200.10">
    <property type="match status" value="1"/>
</dbReference>
<organism evidence="2 3">
    <name type="scientific">Sulfuricaulis limicola</name>
    <dbReference type="NCBI Taxonomy" id="1620215"/>
    <lineage>
        <taxon>Bacteria</taxon>
        <taxon>Pseudomonadati</taxon>
        <taxon>Pseudomonadota</taxon>
        <taxon>Gammaproteobacteria</taxon>
        <taxon>Acidiferrobacterales</taxon>
        <taxon>Acidiferrobacteraceae</taxon>
        <taxon>Sulfuricaulis</taxon>
    </lineage>
</organism>
<dbReference type="InParanoid" id="A0A1B4XDJ7"/>
<dbReference type="PANTHER" id="PTHR21064">
    <property type="entry name" value="AMINOGLYCOSIDE PHOSPHOTRANSFERASE DOMAIN-CONTAINING PROTEIN-RELATED"/>
    <property type="match status" value="1"/>
</dbReference>
<evidence type="ECO:0000313" key="2">
    <source>
        <dbReference type="EMBL" id="BAV32858.1"/>
    </source>
</evidence>
<dbReference type="SUPFAM" id="SSF56112">
    <property type="entry name" value="Protein kinase-like (PK-like)"/>
    <property type="match status" value="1"/>
</dbReference>
<dbReference type="PANTHER" id="PTHR21064:SF5">
    <property type="entry name" value="SLR1880 PROTEIN"/>
    <property type="match status" value="1"/>
</dbReference>
<keyword evidence="3" id="KW-1185">Reference proteome</keyword>
<name>A0A1B4XDJ7_9GAMM</name>
<accession>A0A1B4XDJ7</accession>
<reference evidence="2 3" key="1">
    <citation type="submission" date="2015-05" db="EMBL/GenBank/DDBJ databases">
        <title>Complete genome sequence of a sulfur-oxidizing gammaproteobacterium strain HA5.</title>
        <authorList>
            <person name="Miura A."/>
            <person name="Kojima H."/>
            <person name="Fukui M."/>
        </authorList>
    </citation>
    <scope>NUCLEOTIDE SEQUENCE [LARGE SCALE GENOMIC DNA]</scope>
    <source>
        <strain evidence="2 3">HA5</strain>
    </source>
</reference>
<dbReference type="InterPro" id="IPR002575">
    <property type="entry name" value="Aminoglycoside_PTrfase"/>
</dbReference>
<dbReference type="GO" id="GO:0016740">
    <property type="term" value="F:transferase activity"/>
    <property type="evidence" value="ECO:0007669"/>
    <property type="project" value="UniProtKB-KW"/>
</dbReference>
<dbReference type="RefSeq" id="WP_096359741.1">
    <property type="nucleotide sequence ID" value="NZ_AP014879.1"/>
</dbReference>
<dbReference type="AlphaFoldDB" id="A0A1B4XDJ7"/>
<dbReference type="EMBL" id="AP014879">
    <property type="protein sequence ID" value="BAV32858.1"/>
    <property type="molecule type" value="Genomic_DNA"/>
</dbReference>
<gene>
    <name evidence="2" type="ORF">SCL_0536</name>
</gene>
<sequence>MPLEQVIAGQFLPDAKISAIRPHGHGLINDTFIVTVDRNRQFILQRINRHVFPHPERIMENLRVLSGHIRQRATTGNASTRTLRLPGILPARDDRDFAIDAEGGFWRAQEFIEHTRTLDTIRDIDQAGEVGSALGRFHDLIHDLDPARLHRTLPGFHDAPGYFANFLRASARPRVTAASGELVRALSFVETRWSLTRALEQAQREGKLVTRPIHGDTKLNNFLFDTRTGKVVSLIDLDTVQPGLIHYDIGDCLRSCANPAGESPQNLDAVRFDLDIARALLKNYLSETRHFLTRHDCEYLYEAIRLVPFELGLRFLTDHLEGDHYFKTDRPGQNLHRALVQFRLTAGIEAGERDLKGLIAGLTSK</sequence>
<dbReference type="InterPro" id="IPR050249">
    <property type="entry name" value="Pseudomonas-type_ThrB"/>
</dbReference>
<proteinExistence type="predicted"/>
<dbReference type="KEGG" id="slim:SCL_0536"/>
<evidence type="ECO:0000259" key="1">
    <source>
        <dbReference type="Pfam" id="PF01636"/>
    </source>
</evidence>
<keyword evidence="2" id="KW-0808">Transferase</keyword>
<dbReference type="InterPro" id="IPR011009">
    <property type="entry name" value="Kinase-like_dom_sf"/>
</dbReference>
<feature type="domain" description="Aminoglycoside phosphotransferase" evidence="1">
    <location>
        <begin position="20"/>
        <end position="261"/>
    </location>
</feature>
<evidence type="ECO:0000313" key="3">
    <source>
        <dbReference type="Proteomes" id="UP000243180"/>
    </source>
</evidence>
<protein>
    <submittedName>
        <fullName evidence="2">Aminoglycoside phosphotransferase</fullName>
    </submittedName>
</protein>
<dbReference type="Proteomes" id="UP000243180">
    <property type="component" value="Chromosome"/>
</dbReference>